<comment type="caution">
    <text evidence="1">The sequence shown here is derived from an EMBL/GenBank/DDBJ whole genome shotgun (WGS) entry which is preliminary data.</text>
</comment>
<sequence>MSKIKNEVNVLEEKEIMSFKDEDGNKVDFEAVAKIYLEEQGYLLLSPLEDESEDMFAFRIDVDANGNEELNLVEDDKEFEEIKKEYKKLLY</sequence>
<evidence type="ECO:0000313" key="2">
    <source>
        <dbReference type="Proteomes" id="UP000190890"/>
    </source>
</evidence>
<protein>
    <submittedName>
        <fullName evidence="1">Uncharacterized protein</fullName>
    </submittedName>
</protein>
<dbReference type="InterPro" id="IPR009711">
    <property type="entry name" value="UPF0473"/>
</dbReference>
<organism evidence="1 2">
    <name type="scientific">Clostridium puniceum</name>
    <dbReference type="NCBI Taxonomy" id="29367"/>
    <lineage>
        <taxon>Bacteria</taxon>
        <taxon>Bacillati</taxon>
        <taxon>Bacillota</taxon>
        <taxon>Clostridia</taxon>
        <taxon>Eubacteriales</taxon>
        <taxon>Clostridiaceae</taxon>
        <taxon>Clostridium</taxon>
    </lineage>
</organism>
<evidence type="ECO:0000313" key="1">
    <source>
        <dbReference type="EMBL" id="OOM73919.1"/>
    </source>
</evidence>
<gene>
    <name evidence="1" type="ORF">CLPUN_42740</name>
</gene>
<name>A0A1S8T8F6_9CLOT</name>
<dbReference type="STRING" id="29367.CLPUN_42740"/>
<keyword evidence="2" id="KW-1185">Reference proteome</keyword>
<accession>A0A1S8T8F6</accession>
<proteinExistence type="predicted"/>
<reference evidence="1 2" key="1">
    <citation type="submission" date="2016-05" db="EMBL/GenBank/DDBJ databases">
        <title>Microbial solvent formation.</title>
        <authorList>
            <person name="Poehlein A."/>
            <person name="Montoya Solano J.D."/>
            <person name="Flitsch S."/>
            <person name="Krabben P."/>
            <person name="Duerre P."/>
            <person name="Daniel R."/>
        </authorList>
    </citation>
    <scope>NUCLEOTIDE SEQUENCE [LARGE SCALE GENOMIC DNA]</scope>
    <source>
        <strain evidence="1 2">DSM 2619</strain>
    </source>
</reference>
<dbReference type="NCBIfam" id="NF010218">
    <property type="entry name" value="PRK13678.2-1"/>
    <property type="match status" value="1"/>
</dbReference>
<dbReference type="AlphaFoldDB" id="A0A1S8T8F6"/>
<dbReference type="EMBL" id="LZZM01000207">
    <property type="protein sequence ID" value="OOM73919.1"/>
    <property type="molecule type" value="Genomic_DNA"/>
</dbReference>
<dbReference type="Proteomes" id="UP000190890">
    <property type="component" value="Unassembled WGS sequence"/>
</dbReference>
<dbReference type="Pfam" id="PF06949">
    <property type="entry name" value="DUF1292"/>
    <property type="match status" value="1"/>
</dbReference>